<dbReference type="AlphaFoldDB" id="A0AAW9NMZ8"/>
<dbReference type="RefSeq" id="WP_326123265.1">
    <property type="nucleotide sequence ID" value="NZ_JARSFG010000014.1"/>
</dbReference>
<keyword evidence="1" id="KW-0812">Transmembrane</keyword>
<keyword evidence="1" id="KW-0472">Membrane</keyword>
<gene>
    <name evidence="2" type="ORF">P9B03_09925</name>
</gene>
<dbReference type="Proteomes" id="UP001344888">
    <property type="component" value="Unassembled WGS sequence"/>
</dbReference>
<dbReference type="EMBL" id="JARSFG010000014">
    <property type="protein sequence ID" value="MEC1178800.1"/>
    <property type="molecule type" value="Genomic_DNA"/>
</dbReference>
<feature type="transmembrane region" description="Helical" evidence="1">
    <location>
        <begin position="103"/>
        <end position="126"/>
    </location>
</feature>
<protein>
    <submittedName>
        <fullName evidence="2">DUF2812 domain-containing protein</fullName>
    </submittedName>
</protein>
<evidence type="ECO:0000313" key="2">
    <source>
        <dbReference type="EMBL" id="MEC1178800.1"/>
    </source>
</evidence>
<evidence type="ECO:0000256" key="1">
    <source>
        <dbReference type="SAM" id="Phobius"/>
    </source>
</evidence>
<reference evidence="2 3" key="1">
    <citation type="submission" date="2023-03" db="EMBL/GenBank/DDBJ databases">
        <title>Bacillus Genome Sequencing.</title>
        <authorList>
            <person name="Dunlap C."/>
        </authorList>
    </citation>
    <scope>NUCLEOTIDE SEQUENCE [LARGE SCALE GENOMIC DNA]</scope>
    <source>
        <strain evidence="2 3">B-59205</strain>
    </source>
</reference>
<organism evidence="2 3">
    <name type="scientific">Metasolibacillus meyeri</name>
    <dbReference type="NCBI Taxonomy" id="1071052"/>
    <lineage>
        <taxon>Bacteria</taxon>
        <taxon>Bacillati</taxon>
        <taxon>Bacillota</taxon>
        <taxon>Bacilli</taxon>
        <taxon>Bacillales</taxon>
        <taxon>Caryophanaceae</taxon>
        <taxon>Metasolibacillus</taxon>
    </lineage>
</organism>
<dbReference type="InterPro" id="IPR021359">
    <property type="entry name" value="DUF2812"/>
</dbReference>
<dbReference type="Pfam" id="PF11193">
    <property type="entry name" value="DUF2812"/>
    <property type="match status" value="1"/>
</dbReference>
<evidence type="ECO:0000313" key="3">
    <source>
        <dbReference type="Proteomes" id="UP001344888"/>
    </source>
</evidence>
<keyword evidence="1" id="KW-1133">Transmembrane helix</keyword>
<accession>A0AAW9NMZ8</accession>
<feature type="transmembrane region" description="Helical" evidence="1">
    <location>
        <begin position="75"/>
        <end position="97"/>
    </location>
</feature>
<keyword evidence="3" id="KW-1185">Reference proteome</keyword>
<sequence length="138" mass="16086">MDWNKGEQEDWIYSIDYRLVAPEDEDEYLNMFTFSGWTHICSEAGMHLFKARPDTVPIYSDYSSKIDKFSRQGMYVNQSALFLVILSAVCWGLWVFGPQNITGIFRIVFLCLLVITIPAIMTRGAIQWRKVKERSDDE</sequence>
<proteinExistence type="predicted"/>
<name>A0AAW9NMZ8_9BACL</name>
<comment type="caution">
    <text evidence="2">The sequence shown here is derived from an EMBL/GenBank/DDBJ whole genome shotgun (WGS) entry which is preliminary data.</text>
</comment>